<evidence type="ECO:0000256" key="1">
    <source>
        <dbReference type="ARBA" id="ARBA00022729"/>
    </source>
</evidence>
<dbReference type="CDD" id="cd14667">
    <property type="entry name" value="3D_containing_proteins"/>
    <property type="match status" value="1"/>
</dbReference>
<dbReference type="GO" id="GO:0009254">
    <property type="term" value="P:peptidoglycan turnover"/>
    <property type="evidence" value="ECO:0007669"/>
    <property type="project" value="InterPro"/>
</dbReference>
<name>A0A9D1LEE1_9FIRM</name>
<protein>
    <submittedName>
        <fullName evidence="4">G5 domain-containing protein</fullName>
    </submittedName>
</protein>
<dbReference type="PROSITE" id="PS51109">
    <property type="entry name" value="G5"/>
    <property type="match status" value="1"/>
</dbReference>
<gene>
    <name evidence="4" type="ORF">IAC53_07650</name>
</gene>
<accession>A0A9D1LEE1</accession>
<feature type="domain" description="G5" evidence="3">
    <location>
        <begin position="208"/>
        <end position="288"/>
    </location>
</feature>
<organism evidence="4 5">
    <name type="scientific">Candidatus Fimenecus excrementigallinarum</name>
    <dbReference type="NCBI Taxonomy" id="2840816"/>
    <lineage>
        <taxon>Bacteria</taxon>
        <taxon>Bacillati</taxon>
        <taxon>Bacillota</taxon>
        <taxon>Clostridia</taxon>
        <taxon>Candidatus Fimenecus</taxon>
    </lineage>
</organism>
<proteinExistence type="predicted"/>
<dbReference type="InterPro" id="IPR059180">
    <property type="entry name" value="3D_YorM"/>
</dbReference>
<evidence type="ECO:0000256" key="2">
    <source>
        <dbReference type="SAM" id="SignalP"/>
    </source>
</evidence>
<dbReference type="Pfam" id="PF06725">
    <property type="entry name" value="3D"/>
    <property type="match status" value="1"/>
</dbReference>
<keyword evidence="1 2" id="KW-0732">Signal</keyword>
<feature type="chain" id="PRO_5038777802" evidence="2">
    <location>
        <begin position="37"/>
        <end position="417"/>
    </location>
</feature>
<dbReference type="PANTHER" id="PTHR39160">
    <property type="entry name" value="CELL WALL-BINDING PROTEIN YOCH"/>
    <property type="match status" value="1"/>
</dbReference>
<feature type="signal peptide" evidence="2">
    <location>
        <begin position="1"/>
        <end position="36"/>
    </location>
</feature>
<evidence type="ECO:0000259" key="3">
    <source>
        <dbReference type="PROSITE" id="PS51109"/>
    </source>
</evidence>
<dbReference type="EMBL" id="DVMW01000043">
    <property type="protein sequence ID" value="HIU36460.1"/>
    <property type="molecule type" value="Genomic_DNA"/>
</dbReference>
<dbReference type="InterPro" id="IPR007137">
    <property type="entry name" value="DUF348"/>
</dbReference>
<dbReference type="InterPro" id="IPR011098">
    <property type="entry name" value="G5_dom"/>
</dbReference>
<dbReference type="Gene3D" id="2.20.230.10">
    <property type="entry name" value="Resuscitation-promoting factor rpfb"/>
    <property type="match status" value="1"/>
</dbReference>
<dbReference type="PANTHER" id="PTHR39160:SF4">
    <property type="entry name" value="RESUSCITATION-PROMOTING FACTOR RPFB"/>
    <property type="match status" value="1"/>
</dbReference>
<dbReference type="Gene3D" id="2.40.40.10">
    <property type="entry name" value="RlpA-like domain"/>
    <property type="match status" value="1"/>
</dbReference>
<dbReference type="InterPro" id="IPR051933">
    <property type="entry name" value="Resuscitation_pf_RpfB"/>
</dbReference>
<dbReference type="InterPro" id="IPR036908">
    <property type="entry name" value="RlpA-like_sf"/>
</dbReference>
<reference evidence="4" key="2">
    <citation type="journal article" date="2021" name="PeerJ">
        <title>Extensive microbial diversity within the chicken gut microbiome revealed by metagenomics and culture.</title>
        <authorList>
            <person name="Gilroy R."/>
            <person name="Ravi A."/>
            <person name="Getino M."/>
            <person name="Pursley I."/>
            <person name="Horton D.L."/>
            <person name="Alikhan N.F."/>
            <person name="Baker D."/>
            <person name="Gharbi K."/>
            <person name="Hall N."/>
            <person name="Watson M."/>
            <person name="Adriaenssens E.M."/>
            <person name="Foster-Nyarko E."/>
            <person name="Jarju S."/>
            <person name="Secka A."/>
            <person name="Antonio M."/>
            <person name="Oren A."/>
            <person name="Chaudhuri R.R."/>
            <person name="La Ragione R."/>
            <person name="Hildebrand F."/>
            <person name="Pallen M.J."/>
        </authorList>
    </citation>
    <scope>NUCLEOTIDE SEQUENCE</scope>
    <source>
        <strain evidence="4">ChiGjej1B1-19959</strain>
    </source>
</reference>
<dbReference type="Pfam" id="PF07501">
    <property type="entry name" value="G5"/>
    <property type="match status" value="1"/>
</dbReference>
<dbReference type="GO" id="GO:0019867">
    <property type="term" value="C:outer membrane"/>
    <property type="evidence" value="ECO:0007669"/>
    <property type="project" value="InterPro"/>
</dbReference>
<comment type="caution">
    <text evidence="4">The sequence shown here is derived from an EMBL/GenBank/DDBJ whole genome shotgun (WGS) entry which is preliminary data.</text>
</comment>
<dbReference type="InterPro" id="IPR010611">
    <property type="entry name" value="3D_dom"/>
</dbReference>
<sequence length="417" mass="44372">MITELKGYAKATRMTFSKVLALILALALLCAVTAFAATPSAYVVDIYDGAAITRVETTKTDAYEIVEQADISLSEQDKLGLDAFHAGEDSVITIYRASNVTFVSLTGETKELVAAGTVADLLETLGVTLQAEQLVSVPEDTVLTDGLVVRITNAYHVNVTADGQTKELLIGEGTVRDALDAAGITLGADDETSPALDSELYDALSVTVYRVTYTERTVTEIVPFAKETQRSASLYKGESKVTQQGVNGSRTVTYRDKVVDGEVASSEELAETVHEQAVPQITVVGTKQKPVSISSLKNSGKAISELQPPASLQIVNGAPTQYSKIITGKAAAYTDHPGAKTASGRTVKAGYIAVNPKQIPYGTELWIVSTDGIVYGYAIAADTGGFVKKGKFTVDLFMNSESECVQWGARDVVIYVL</sequence>
<dbReference type="AlphaFoldDB" id="A0A9D1LEE1"/>
<dbReference type="GO" id="GO:0004553">
    <property type="term" value="F:hydrolase activity, hydrolyzing O-glycosyl compounds"/>
    <property type="evidence" value="ECO:0007669"/>
    <property type="project" value="InterPro"/>
</dbReference>
<dbReference type="Pfam" id="PF03990">
    <property type="entry name" value="DUF348"/>
    <property type="match status" value="3"/>
</dbReference>
<reference evidence="4" key="1">
    <citation type="submission" date="2020-10" db="EMBL/GenBank/DDBJ databases">
        <authorList>
            <person name="Gilroy R."/>
        </authorList>
    </citation>
    <scope>NUCLEOTIDE SEQUENCE</scope>
    <source>
        <strain evidence="4">ChiGjej1B1-19959</strain>
    </source>
</reference>
<dbReference type="SMART" id="SM01208">
    <property type="entry name" value="G5"/>
    <property type="match status" value="1"/>
</dbReference>
<evidence type="ECO:0000313" key="5">
    <source>
        <dbReference type="Proteomes" id="UP000824071"/>
    </source>
</evidence>
<evidence type="ECO:0000313" key="4">
    <source>
        <dbReference type="EMBL" id="HIU36460.1"/>
    </source>
</evidence>
<dbReference type="Proteomes" id="UP000824071">
    <property type="component" value="Unassembled WGS sequence"/>
</dbReference>